<organism evidence="1 2">
    <name type="scientific">Desmophyllum pertusum</name>
    <dbReference type="NCBI Taxonomy" id="174260"/>
    <lineage>
        <taxon>Eukaryota</taxon>
        <taxon>Metazoa</taxon>
        <taxon>Cnidaria</taxon>
        <taxon>Anthozoa</taxon>
        <taxon>Hexacorallia</taxon>
        <taxon>Scleractinia</taxon>
        <taxon>Caryophylliina</taxon>
        <taxon>Caryophylliidae</taxon>
        <taxon>Desmophyllum</taxon>
    </lineage>
</organism>
<reference evidence="1" key="1">
    <citation type="submission" date="2023-01" db="EMBL/GenBank/DDBJ databases">
        <title>Genome assembly of the deep-sea coral Lophelia pertusa.</title>
        <authorList>
            <person name="Herrera S."/>
            <person name="Cordes E."/>
        </authorList>
    </citation>
    <scope>NUCLEOTIDE SEQUENCE</scope>
    <source>
        <strain evidence="1">USNM1676648</strain>
        <tissue evidence="1">Polyp</tissue>
    </source>
</reference>
<evidence type="ECO:0000313" key="1">
    <source>
        <dbReference type="EMBL" id="KAJ7381461.1"/>
    </source>
</evidence>
<comment type="caution">
    <text evidence="1">The sequence shown here is derived from an EMBL/GenBank/DDBJ whole genome shotgun (WGS) entry which is preliminary data.</text>
</comment>
<feature type="non-terminal residue" evidence="1">
    <location>
        <position position="61"/>
    </location>
</feature>
<evidence type="ECO:0000313" key="2">
    <source>
        <dbReference type="Proteomes" id="UP001163046"/>
    </source>
</evidence>
<proteinExistence type="predicted"/>
<name>A0A9X0CZQ1_9CNID</name>
<sequence length="61" mass="7216">ALEIRMQYIFILSQQTEASGVEIEALTFGLHEYTLPRWTSVVRSLPVYRTRFENESRRVIN</sequence>
<keyword evidence="2" id="KW-1185">Reference proteome</keyword>
<accession>A0A9X0CZQ1</accession>
<dbReference type="Proteomes" id="UP001163046">
    <property type="component" value="Unassembled WGS sequence"/>
</dbReference>
<dbReference type="AlphaFoldDB" id="A0A9X0CZQ1"/>
<gene>
    <name evidence="1" type="ORF">OS493_001599</name>
</gene>
<protein>
    <submittedName>
        <fullName evidence="1">Uncharacterized protein</fullName>
    </submittedName>
</protein>
<dbReference type="EMBL" id="MU826350">
    <property type="protein sequence ID" value="KAJ7381461.1"/>
    <property type="molecule type" value="Genomic_DNA"/>
</dbReference>
<feature type="non-terminal residue" evidence="1">
    <location>
        <position position="1"/>
    </location>
</feature>